<evidence type="ECO:0000313" key="4">
    <source>
        <dbReference type="Proteomes" id="UP001274896"/>
    </source>
</evidence>
<proteinExistence type="predicted"/>
<dbReference type="Proteomes" id="UP001274896">
    <property type="component" value="Unassembled WGS sequence"/>
</dbReference>
<gene>
    <name evidence="3" type="ORF">QTP70_007898</name>
</gene>
<feature type="region of interest" description="Disordered" evidence="1">
    <location>
        <begin position="224"/>
        <end position="333"/>
    </location>
</feature>
<dbReference type="EMBL" id="JAUCMX010000011">
    <property type="protein sequence ID" value="KAK3531008.1"/>
    <property type="molecule type" value="Genomic_DNA"/>
</dbReference>
<keyword evidence="4" id="KW-1185">Reference proteome</keyword>
<keyword evidence="2" id="KW-0472">Membrane</keyword>
<sequence>MLNITASNGTLNTGTLRNQERNDTVTYPLNTSVTTVFSTSLGPTVKTEVGTSGTTDTMDKTETYEKATKGMISESKTYPIPNSKTTLSPPSDYIKTTISKSSISDNNNKKHPGTIVASLIGSILFLMFIAFLVVLARSRQIKKKQMENTDWAGPSPFIDGDMQPNLPNVNEDGPFNRRESKRISLNSFLPQQLSKRFSMLSPMEEEVPLENIQVSSTFGQHNVQSLNGKEQNTPDQTQTHDANSSLTEVSSDSTVPVPMSIPPAPENNENIQPEPKLDDEIIPSPPAETNKVTPTPFEEVDLNGSLDKNTESTSPSNAMHIPSPPPLAPSLKW</sequence>
<dbReference type="AlphaFoldDB" id="A0AAE0QT30"/>
<feature type="compositionally biased region" description="Polar residues" evidence="1">
    <location>
        <begin position="1"/>
        <end position="17"/>
    </location>
</feature>
<evidence type="ECO:0000256" key="2">
    <source>
        <dbReference type="SAM" id="Phobius"/>
    </source>
</evidence>
<feature type="region of interest" description="Disordered" evidence="1">
    <location>
        <begin position="145"/>
        <end position="176"/>
    </location>
</feature>
<reference evidence="3" key="1">
    <citation type="submission" date="2023-06" db="EMBL/GenBank/DDBJ databases">
        <title>Male Hemibagrus guttatus genome.</title>
        <authorList>
            <person name="Bian C."/>
        </authorList>
    </citation>
    <scope>NUCLEOTIDE SEQUENCE</scope>
    <source>
        <strain evidence="3">Male_cb2023</strain>
        <tissue evidence="3">Muscle</tissue>
    </source>
</reference>
<evidence type="ECO:0000313" key="3">
    <source>
        <dbReference type="EMBL" id="KAK3531008.1"/>
    </source>
</evidence>
<name>A0AAE0QT30_9TELE</name>
<organism evidence="3 4">
    <name type="scientific">Hemibagrus guttatus</name>
    <dbReference type="NCBI Taxonomy" id="175788"/>
    <lineage>
        <taxon>Eukaryota</taxon>
        <taxon>Metazoa</taxon>
        <taxon>Chordata</taxon>
        <taxon>Craniata</taxon>
        <taxon>Vertebrata</taxon>
        <taxon>Euteleostomi</taxon>
        <taxon>Actinopterygii</taxon>
        <taxon>Neopterygii</taxon>
        <taxon>Teleostei</taxon>
        <taxon>Ostariophysi</taxon>
        <taxon>Siluriformes</taxon>
        <taxon>Bagridae</taxon>
        <taxon>Hemibagrus</taxon>
    </lineage>
</organism>
<comment type="caution">
    <text evidence="3">The sequence shown here is derived from an EMBL/GenBank/DDBJ whole genome shotgun (WGS) entry which is preliminary data.</text>
</comment>
<evidence type="ECO:0000256" key="1">
    <source>
        <dbReference type="SAM" id="MobiDB-lite"/>
    </source>
</evidence>
<feature type="transmembrane region" description="Helical" evidence="2">
    <location>
        <begin position="115"/>
        <end position="136"/>
    </location>
</feature>
<feature type="compositionally biased region" description="Polar residues" evidence="1">
    <location>
        <begin position="224"/>
        <end position="254"/>
    </location>
</feature>
<keyword evidence="2" id="KW-0812">Transmembrane</keyword>
<accession>A0AAE0QT30</accession>
<feature type="compositionally biased region" description="Pro residues" evidence="1">
    <location>
        <begin position="322"/>
        <end position="333"/>
    </location>
</feature>
<feature type="region of interest" description="Disordered" evidence="1">
    <location>
        <begin position="1"/>
        <end position="23"/>
    </location>
</feature>
<keyword evidence="2" id="KW-1133">Transmembrane helix</keyword>
<protein>
    <submittedName>
        <fullName evidence="3">Uncharacterized protein</fullName>
    </submittedName>
</protein>